<dbReference type="SUPFAM" id="SSF53187">
    <property type="entry name" value="Zn-dependent exopeptidases"/>
    <property type="match status" value="1"/>
</dbReference>
<dbReference type="Gene3D" id="3.30.70.360">
    <property type="match status" value="1"/>
</dbReference>
<reference evidence="4 5" key="1">
    <citation type="submission" date="2011-02" db="EMBL/GenBank/DDBJ databases">
        <title>The Genome Sequence of Sphaeroforma arctica JP610.</title>
        <authorList>
            <consortium name="The Broad Institute Genome Sequencing Platform"/>
            <person name="Russ C."/>
            <person name="Cuomo C."/>
            <person name="Young S.K."/>
            <person name="Zeng Q."/>
            <person name="Gargeya S."/>
            <person name="Alvarado L."/>
            <person name="Berlin A."/>
            <person name="Chapman S.B."/>
            <person name="Chen Z."/>
            <person name="Freedman E."/>
            <person name="Gellesch M."/>
            <person name="Goldberg J."/>
            <person name="Griggs A."/>
            <person name="Gujja S."/>
            <person name="Heilman E."/>
            <person name="Heiman D."/>
            <person name="Howarth C."/>
            <person name="Mehta T."/>
            <person name="Neiman D."/>
            <person name="Pearson M."/>
            <person name="Roberts A."/>
            <person name="Saif S."/>
            <person name="Shea T."/>
            <person name="Shenoy N."/>
            <person name="Sisk P."/>
            <person name="Stolte C."/>
            <person name="Sykes S."/>
            <person name="White J."/>
            <person name="Yandava C."/>
            <person name="Burger G."/>
            <person name="Gray M.W."/>
            <person name="Holland P.W.H."/>
            <person name="King N."/>
            <person name="Lang F.B.F."/>
            <person name="Roger A.J."/>
            <person name="Ruiz-Trillo I."/>
            <person name="Haas B."/>
            <person name="Nusbaum C."/>
            <person name="Birren B."/>
        </authorList>
    </citation>
    <scope>NUCLEOTIDE SEQUENCE [LARGE SCALE GENOMIC DNA]</scope>
    <source>
        <strain evidence="4 5">JP610</strain>
    </source>
</reference>
<keyword evidence="3" id="KW-0378">Hydrolase</keyword>
<dbReference type="PANTHER" id="PTHR43270">
    <property type="entry name" value="BETA-ALA-HIS DIPEPTIDASE"/>
    <property type="match status" value="1"/>
</dbReference>
<name>A0A0L0F304_9EUKA</name>
<dbReference type="PANTHER" id="PTHR43270:SF8">
    <property type="entry name" value="DI- AND TRIPEPTIDASE DUG2-RELATED"/>
    <property type="match status" value="1"/>
</dbReference>
<dbReference type="eggNOG" id="KOG2276">
    <property type="taxonomic scope" value="Eukaryota"/>
</dbReference>
<sequence>VCAANKELFDGGVDALIVSNNYWLDDERPCLTYGMRGNINIEVTVDGPGHDLHSGMDGGVVAEPMVDLMAVLSSL</sequence>
<dbReference type="Proteomes" id="UP000054560">
    <property type="component" value="Unassembled WGS sequence"/>
</dbReference>
<dbReference type="STRING" id="667725.A0A0L0F304"/>
<dbReference type="GO" id="GO:0046872">
    <property type="term" value="F:metal ion binding"/>
    <property type="evidence" value="ECO:0007669"/>
    <property type="project" value="UniProtKB-KW"/>
</dbReference>
<evidence type="ECO:0000256" key="3">
    <source>
        <dbReference type="ARBA" id="ARBA00022801"/>
    </source>
</evidence>
<proteinExistence type="predicted"/>
<keyword evidence="1" id="KW-0645">Protease</keyword>
<gene>
    <name evidence="4" type="ORF">SARC_16464</name>
</gene>
<evidence type="ECO:0000313" key="5">
    <source>
        <dbReference type="Proteomes" id="UP000054560"/>
    </source>
</evidence>
<dbReference type="InterPro" id="IPR051458">
    <property type="entry name" value="Cyt/Met_Dipeptidase"/>
</dbReference>
<evidence type="ECO:0000313" key="4">
    <source>
        <dbReference type="EMBL" id="KNC71004.1"/>
    </source>
</evidence>
<accession>A0A0L0F304</accession>
<dbReference type="GO" id="GO:0008233">
    <property type="term" value="F:peptidase activity"/>
    <property type="evidence" value="ECO:0007669"/>
    <property type="project" value="UniProtKB-KW"/>
</dbReference>
<organism evidence="4 5">
    <name type="scientific">Sphaeroforma arctica JP610</name>
    <dbReference type="NCBI Taxonomy" id="667725"/>
    <lineage>
        <taxon>Eukaryota</taxon>
        <taxon>Ichthyosporea</taxon>
        <taxon>Ichthyophonida</taxon>
        <taxon>Sphaeroforma</taxon>
    </lineage>
</organism>
<dbReference type="Gene3D" id="3.40.630.10">
    <property type="entry name" value="Zn peptidases"/>
    <property type="match status" value="1"/>
</dbReference>
<dbReference type="AlphaFoldDB" id="A0A0L0F304"/>
<dbReference type="RefSeq" id="XP_014144906.1">
    <property type="nucleotide sequence ID" value="XM_014289431.1"/>
</dbReference>
<dbReference type="GO" id="GO:0006751">
    <property type="term" value="P:glutathione catabolic process"/>
    <property type="evidence" value="ECO:0007669"/>
    <property type="project" value="TreeGrafter"/>
</dbReference>
<feature type="non-terminal residue" evidence="4">
    <location>
        <position position="1"/>
    </location>
</feature>
<feature type="non-terminal residue" evidence="4">
    <location>
        <position position="75"/>
    </location>
</feature>
<dbReference type="GeneID" id="25916968"/>
<protein>
    <recommendedName>
        <fullName evidence="6">Peptidase M20 dimerisation domain-containing protein</fullName>
    </recommendedName>
</protein>
<dbReference type="EMBL" id="KQ249731">
    <property type="protein sequence ID" value="KNC71004.1"/>
    <property type="molecule type" value="Genomic_DNA"/>
</dbReference>
<evidence type="ECO:0000256" key="1">
    <source>
        <dbReference type="ARBA" id="ARBA00022670"/>
    </source>
</evidence>
<keyword evidence="5" id="KW-1185">Reference proteome</keyword>
<dbReference type="GO" id="GO:0006508">
    <property type="term" value="P:proteolysis"/>
    <property type="evidence" value="ECO:0007669"/>
    <property type="project" value="UniProtKB-KW"/>
</dbReference>
<keyword evidence="2" id="KW-0479">Metal-binding</keyword>
<evidence type="ECO:0008006" key="6">
    <source>
        <dbReference type="Google" id="ProtNLM"/>
    </source>
</evidence>
<dbReference type="OrthoDB" id="7832001at2759"/>
<evidence type="ECO:0000256" key="2">
    <source>
        <dbReference type="ARBA" id="ARBA00022723"/>
    </source>
</evidence>